<sequence>MSLAWSLSVLGPLNPADPPRAGSAGLSGKGQLRAPPKGAAAVTASAAVKTAAFGASATADGAAGKAYLDMSPIIPGGRRRVEWFSAGGS</sequence>
<proteinExistence type="predicted"/>
<feature type="region of interest" description="Disordered" evidence="1">
    <location>
        <begin position="11"/>
        <end position="37"/>
    </location>
</feature>
<accession>A0ABQ3QHH9</accession>
<evidence type="ECO:0000313" key="2">
    <source>
        <dbReference type="EMBL" id="GHI36684.1"/>
    </source>
</evidence>
<keyword evidence="3" id="KW-1185">Reference proteome</keyword>
<evidence type="ECO:0000313" key="3">
    <source>
        <dbReference type="Proteomes" id="UP001050808"/>
    </source>
</evidence>
<evidence type="ECO:0000256" key="1">
    <source>
        <dbReference type="SAM" id="MobiDB-lite"/>
    </source>
</evidence>
<protein>
    <submittedName>
        <fullName evidence="2">Uncharacterized protein</fullName>
    </submittedName>
</protein>
<reference evidence="2" key="1">
    <citation type="submission" date="2024-05" db="EMBL/GenBank/DDBJ databases">
        <title>Whole genome shotgun sequence of Streptomyces violascens NBRC 12920.</title>
        <authorList>
            <person name="Komaki H."/>
            <person name="Tamura T."/>
        </authorList>
    </citation>
    <scope>NUCLEOTIDE SEQUENCE</scope>
    <source>
        <strain evidence="2">NBRC 12920</strain>
    </source>
</reference>
<organism evidence="2 3">
    <name type="scientific">Streptomyces violascens</name>
    <dbReference type="NCBI Taxonomy" id="67381"/>
    <lineage>
        <taxon>Bacteria</taxon>
        <taxon>Bacillati</taxon>
        <taxon>Actinomycetota</taxon>
        <taxon>Actinomycetes</taxon>
        <taxon>Kitasatosporales</taxon>
        <taxon>Streptomycetaceae</taxon>
        <taxon>Streptomyces</taxon>
    </lineage>
</organism>
<dbReference type="Proteomes" id="UP001050808">
    <property type="component" value="Unassembled WGS sequence"/>
</dbReference>
<gene>
    <name evidence="2" type="ORF">Sviol_10920</name>
</gene>
<dbReference type="EMBL" id="BNDY01000002">
    <property type="protein sequence ID" value="GHI36684.1"/>
    <property type="molecule type" value="Genomic_DNA"/>
</dbReference>
<comment type="caution">
    <text evidence="2">The sequence shown here is derived from an EMBL/GenBank/DDBJ whole genome shotgun (WGS) entry which is preliminary data.</text>
</comment>
<name>A0ABQ3QHH9_9ACTN</name>